<accession>A0ACB9AE13</accession>
<comment type="caution">
    <text evidence="1">The sequence shown here is derived from an EMBL/GenBank/DDBJ whole genome shotgun (WGS) entry which is preliminary data.</text>
</comment>
<organism evidence="1 2">
    <name type="scientific">Cichorium intybus</name>
    <name type="common">Chicory</name>
    <dbReference type="NCBI Taxonomy" id="13427"/>
    <lineage>
        <taxon>Eukaryota</taxon>
        <taxon>Viridiplantae</taxon>
        <taxon>Streptophyta</taxon>
        <taxon>Embryophyta</taxon>
        <taxon>Tracheophyta</taxon>
        <taxon>Spermatophyta</taxon>
        <taxon>Magnoliopsida</taxon>
        <taxon>eudicotyledons</taxon>
        <taxon>Gunneridae</taxon>
        <taxon>Pentapetalae</taxon>
        <taxon>asterids</taxon>
        <taxon>campanulids</taxon>
        <taxon>Asterales</taxon>
        <taxon>Asteraceae</taxon>
        <taxon>Cichorioideae</taxon>
        <taxon>Cichorieae</taxon>
        <taxon>Cichoriinae</taxon>
        <taxon>Cichorium</taxon>
    </lineage>
</organism>
<reference evidence="2" key="1">
    <citation type="journal article" date="2022" name="Mol. Ecol. Resour.">
        <title>The genomes of chicory, endive, great burdock and yacon provide insights into Asteraceae palaeo-polyploidization history and plant inulin production.</title>
        <authorList>
            <person name="Fan W."/>
            <person name="Wang S."/>
            <person name="Wang H."/>
            <person name="Wang A."/>
            <person name="Jiang F."/>
            <person name="Liu H."/>
            <person name="Zhao H."/>
            <person name="Xu D."/>
            <person name="Zhang Y."/>
        </authorList>
    </citation>
    <scope>NUCLEOTIDE SEQUENCE [LARGE SCALE GENOMIC DNA]</scope>
    <source>
        <strain evidence="2">cv. Punajuju</strain>
    </source>
</reference>
<sequence length="204" mass="21696">MYCAMSTTSTLLDNSAQSPKLLGRESLGMAANLAIAILCSSIAAKFFIPNDDFQLTALKFIWVGLIDTAIFLSISVIYGESWLMVLKLNKEANHRVNYFQRSFMAVAGNCLLAAFGLATLQKTDWGFNLISILTLGGVIIVCLPIPTVFAILHYKDGSLISAVSEDVEGGGDEGSVPRSSEVESEVVRGEGPISGSPGVAESVV</sequence>
<reference evidence="1 2" key="2">
    <citation type="journal article" date="2022" name="Mol. Ecol. Resour.">
        <title>The genomes of chicory, endive, great burdock and yacon provide insights into Asteraceae paleo-polyploidization history and plant inulin production.</title>
        <authorList>
            <person name="Fan W."/>
            <person name="Wang S."/>
            <person name="Wang H."/>
            <person name="Wang A."/>
            <person name="Jiang F."/>
            <person name="Liu H."/>
            <person name="Zhao H."/>
            <person name="Xu D."/>
            <person name="Zhang Y."/>
        </authorList>
    </citation>
    <scope>NUCLEOTIDE SEQUENCE [LARGE SCALE GENOMIC DNA]</scope>
    <source>
        <strain evidence="2">cv. Punajuju</strain>
        <tissue evidence="1">Leaves</tissue>
    </source>
</reference>
<dbReference type="Proteomes" id="UP001055811">
    <property type="component" value="Linkage Group LG07"/>
</dbReference>
<proteinExistence type="predicted"/>
<name>A0ACB9AE13_CICIN</name>
<evidence type="ECO:0000313" key="2">
    <source>
        <dbReference type="Proteomes" id="UP001055811"/>
    </source>
</evidence>
<protein>
    <submittedName>
        <fullName evidence="1">Uncharacterized protein</fullName>
    </submittedName>
</protein>
<gene>
    <name evidence="1" type="ORF">L2E82_37133</name>
</gene>
<dbReference type="EMBL" id="CM042015">
    <property type="protein sequence ID" value="KAI3708088.1"/>
    <property type="molecule type" value="Genomic_DNA"/>
</dbReference>
<evidence type="ECO:0000313" key="1">
    <source>
        <dbReference type="EMBL" id="KAI3708088.1"/>
    </source>
</evidence>
<keyword evidence="2" id="KW-1185">Reference proteome</keyword>